<evidence type="ECO:0000256" key="4">
    <source>
        <dbReference type="ARBA" id="ARBA00022723"/>
    </source>
</evidence>
<dbReference type="InterPro" id="IPR012001">
    <property type="entry name" value="Thiamin_PyroP_enz_TPP-bd_dom"/>
</dbReference>
<dbReference type="SUPFAM" id="SSF52467">
    <property type="entry name" value="DHS-like NAD/FAD-binding domain"/>
    <property type="match status" value="1"/>
</dbReference>
<evidence type="ECO:0000259" key="11">
    <source>
        <dbReference type="Pfam" id="PF00205"/>
    </source>
</evidence>
<dbReference type="InterPro" id="IPR012000">
    <property type="entry name" value="Thiamin_PyroP_enz_cen_dom"/>
</dbReference>
<feature type="domain" description="Thiamine pyrophosphate enzyme TPP-binding" evidence="12">
    <location>
        <begin position="434"/>
        <end position="554"/>
    </location>
</feature>
<dbReference type="GO" id="GO:0004737">
    <property type="term" value="F:pyruvate decarboxylase activity"/>
    <property type="evidence" value="ECO:0007669"/>
    <property type="project" value="TreeGrafter"/>
</dbReference>
<dbReference type="AlphaFoldDB" id="A0A0D2EPK6"/>
<protein>
    <recommendedName>
        <fullName evidence="3">Pyruvate decarboxylase</fullName>
    </recommendedName>
</protein>
<comment type="similarity">
    <text evidence="2 10">Belongs to the TPP enzyme family.</text>
</comment>
<dbReference type="Proteomes" id="UP000053789">
    <property type="component" value="Unassembled WGS sequence"/>
</dbReference>
<dbReference type="GO" id="GO:0005829">
    <property type="term" value="C:cytosol"/>
    <property type="evidence" value="ECO:0007669"/>
    <property type="project" value="TreeGrafter"/>
</dbReference>
<keyword evidence="5" id="KW-0210">Decarboxylase</keyword>
<dbReference type="InterPro" id="IPR029035">
    <property type="entry name" value="DHS-like_NAD/FAD-binding_dom"/>
</dbReference>
<reference evidence="14" key="1">
    <citation type="submission" date="2015-01" db="EMBL/GenBank/DDBJ databases">
        <title>The Genome Sequence of Cladophialophora bantiana CBS 173.52.</title>
        <authorList>
            <consortium name="The Broad Institute Genomics Platform"/>
            <person name="Cuomo C."/>
            <person name="de Hoog S."/>
            <person name="Gorbushina A."/>
            <person name="Stielow B."/>
            <person name="Teixiera M."/>
            <person name="Abouelleil A."/>
            <person name="Chapman S.B."/>
            <person name="Priest M."/>
            <person name="Young S.K."/>
            <person name="Wortman J."/>
            <person name="Nusbaum C."/>
            <person name="Birren B."/>
        </authorList>
    </citation>
    <scope>NUCLEOTIDE SEQUENCE [LARGE SCALE GENOMIC DNA]</scope>
    <source>
        <strain evidence="14">CBS 173.52</strain>
    </source>
</reference>
<organism evidence="14 15">
    <name type="scientific">Cladophialophora bantiana (strain ATCC 10958 / CBS 173.52 / CDC B-1940 / NIH 8579)</name>
    <name type="common">Xylohypha bantiana</name>
    <dbReference type="NCBI Taxonomy" id="1442370"/>
    <lineage>
        <taxon>Eukaryota</taxon>
        <taxon>Fungi</taxon>
        <taxon>Dikarya</taxon>
        <taxon>Ascomycota</taxon>
        <taxon>Pezizomycotina</taxon>
        <taxon>Eurotiomycetes</taxon>
        <taxon>Chaetothyriomycetidae</taxon>
        <taxon>Chaetothyriales</taxon>
        <taxon>Herpotrichiellaceae</taxon>
        <taxon>Cladophialophora</taxon>
    </lineage>
</organism>
<dbReference type="FunFam" id="3.40.50.970:FF:000024">
    <property type="entry name" value="Pyruvate decarboxylase isozyme"/>
    <property type="match status" value="1"/>
</dbReference>
<dbReference type="Gene3D" id="3.40.50.1220">
    <property type="entry name" value="TPP-binding domain"/>
    <property type="match status" value="1"/>
</dbReference>
<dbReference type="PANTHER" id="PTHR43452:SF3">
    <property type="entry name" value="TRANSAMINATED AMINO ACID DECARBOXYLASE"/>
    <property type="match status" value="1"/>
</dbReference>
<dbReference type="GeneID" id="27700799"/>
<dbReference type="Pfam" id="PF02776">
    <property type="entry name" value="TPP_enzyme_N"/>
    <property type="match status" value="1"/>
</dbReference>
<dbReference type="Pfam" id="PF02775">
    <property type="entry name" value="TPP_enzyme_C"/>
    <property type="match status" value="1"/>
</dbReference>
<dbReference type="CDD" id="cd02005">
    <property type="entry name" value="TPP_PDC_IPDC"/>
    <property type="match status" value="1"/>
</dbReference>
<dbReference type="PANTHER" id="PTHR43452">
    <property type="entry name" value="PYRUVATE DECARBOXYLASE"/>
    <property type="match status" value="1"/>
</dbReference>
<keyword evidence="8" id="KW-0456">Lyase</keyword>
<name>A0A0D2EPK6_CLAB1</name>
<dbReference type="HOGENOM" id="CLU_013748_0_2_1"/>
<evidence type="ECO:0000313" key="15">
    <source>
        <dbReference type="Proteomes" id="UP000053789"/>
    </source>
</evidence>
<evidence type="ECO:0000256" key="1">
    <source>
        <dbReference type="ARBA" id="ARBA00001964"/>
    </source>
</evidence>
<evidence type="ECO:0000256" key="10">
    <source>
        <dbReference type="RuleBase" id="RU362132"/>
    </source>
</evidence>
<dbReference type="RefSeq" id="XP_016618570.1">
    <property type="nucleotide sequence ID" value="XM_016765601.1"/>
</dbReference>
<comment type="cofactor">
    <cofactor evidence="1">
        <name>thiamine diphosphate</name>
        <dbReference type="ChEBI" id="CHEBI:58937"/>
    </cofactor>
</comment>
<dbReference type="InterPro" id="IPR011766">
    <property type="entry name" value="TPP_enzyme_TPP-bd"/>
</dbReference>
<feature type="binding site" evidence="9">
    <location>
        <position position="504"/>
    </location>
    <ligand>
        <name>Mg(2+)</name>
        <dbReference type="ChEBI" id="CHEBI:18420"/>
    </ligand>
</feature>
<dbReference type="OrthoDB" id="308383at2759"/>
<evidence type="ECO:0000256" key="5">
    <source>
        <dbReference type="ARBA" id="ARBA00022793"/>
    </source>
</evidence>
<evidence type="ECO:0000256" key="8">
    <source>
        <dbReference type="ARBA" id="ARBA00023239"/>
    </source>
</evidence>
<accession>A0A0D2EPK6</accession>
<evidence type="ECO:0000256" key="7">
    <source>
        <dbReference type="ARBA" id="ARBA00023052"/>
    </source>
</evidence>
<evidence type="ECO:0000259" key="13">
    <source>
        <dbReference type="Pfam" id="PF02776"/>
    </source>
</evidence>
<dbReference type="GO" id="GO:0000287">
    <property type="term" value="F:magnesium ion binding"/>
    <property type="evidence" value="ECO:0007669"/>
    <property type="project" value="InterPro"/>
</dbReference>
<sequence>MSASTICMGQYLFRRIKQLGTEHILGVPGDFNRTSNYPLSAYLQDHTLTTRRSHPSVTLLDEIYNVSGLKWIGCCNELNGAYAADGYTRIKGSPAALITTYAVGELSAMNGVGGAYAEHAGMIHIVGMPARSLQKARAMLHHTMKANMDHATYIHMAAPIRETHAYLMDDKTMAEEIDRTIAACIRSRLPVYIYVPVDAVSVQLDAKRLETPLDVTVRNGDGKTEDQIVSSTLSLIENASNPVILADVLAIRHGGQELTRELAELTHFPSYSTPLSKGIIDETLPYFNGLYNGKVSFPGVAEGIESSDLVLNIGPLLSDSNTGGFTREIKDDNLVLLGHDSCQVKDQKFDGVHFLPVLRRLVAELKANPQKYNLPRPPKSPRLETPVLNDSKSGEIKQSYVWQRLGRFLRKDDILLVESGTAQFGMPDATFPPDIKFITQTFWSSIGYTVGACFGALIAAKELNHSGRIILIVGEGSLQMTVQEIGSYIRYGFKPIIFVVNNNGYAIERAIHGPEQGYNDVSVLWDYQKMLEFFGAREDTSVKAKSRATKTVEELEAVLNDDDFASGNNIQLCEIFLDTFDYPWRLTQQIDISRARMKREAERPTAATGEA</sequence>
<dbReference type="PIRSF" id="PIRSF036565">
    <property type="entry name" value="Pyruvt_ip_decrb"/>
    <property type="match status" value="1"/>
</dbReference>
<dbReference type="InterPro" id="IPR047213">
    <property type="entry name" value="TPP_PYR_PDC_IPDC-like"/>
</dbReference>
<evidence type="ECO:0000259" key="12">
    <source>
        <dbReference type="Pfam" id="PF02775"/>
    </source>
</evidence>
<feature type="domain" description="Thiamine pyrophosphate enzyme N-terminal TPP-binding" evidence="13">
    <location>
        <begin position="56"/>
        <end position="150"/>
    </location>
</feature>
<dbReference type="CDD" id="cd07038">
    <property type="entry name" value="TPP_PYR_PDC_IPDC_like"/>
    <property type="match status" value="1"/>
</dbReference>
<evidence type="ECO:0000256" key="6">
    <source>
        <dbReference type="ARBA" id="ARBA00022842"/>
    </source>
</evidence>
<gene>
    <name evidence="14" type="ORF">Z519_07871</name>
</gene>
<evidence type="ECO:0000256" key="2">
    <source>
        <dbReference type="ARBA" id="ARBA00007812"/>
    </source>
</evidence>
<keyword evidence="7 10" id="KW-0786">Thiamine pyrophosphate</keyword>
<dbReference type="GO" id="GO:0030976">
    <property type="term" value="F:thiamine pyrophosphate binding"/>
    <property type="evidence" value="ECO:0007669"/>
    <property type="project" value="InterPro"/>
</dbReference>
<proteinExistence type="inferred from homology"/>
<dbReference type="Pfam" id="PF00205">
    <property type="entry name" value="TPP_enzyme_M"/>
    <property type="match status" value="1"/>
</dbReference>
<evidence type="ECO:0000313" key="14">
    <source>
        <dbReference type="EMBL" id="KIW91901.1"/>
    </source>
</evidence>
<dbReference type="VEuPathDB" id="FungiDB:Z519_07871"/>
<feature type="domain" description="Thiamine pyrophosphate enzyme central" evidence="11">
    <location>
        <begin position="232"/>
        <end position="347"/>
    </location>
</feature>
<keyword evidence="4 9" id="KW-0479">Metal-binding</keyword>
<dbReference type="GO" id="GO:0005634">
    <property type="term" value="C:nucleus"/>
    <property type="evidence" value="ECO:0007669"/>
    <property type="project" value="TreeGrafter"/>
</dbReference>
<evidence type="ECO:0000256" key="9">
    <source>
        <dbReference type="PIRSR" id="PIRSR036565-2"/>
    </source>
</evidence>
<dbReference type="Gene3D" id="3.40.50.970">
    <property type="match status" value="2"/>
</dbReference>
<dbReference type="GO" id="GO:0000949">
    <property type="term" value="P:aromatic amino acid family catabolic process to alcohol via Ehrlich pathway"/>
    <property type="evidence" value="ECO:0007669"/>
    <property type="project" value="TreeGrafter"/>
</dbReference>
<dbReference type="InterPro" id="IPR047214">
    <property type="entry name" value="TPP_PDC_IPDC"/>
</dbReference>
<dbReference type="InterPro" id="IPR029061">
    <property type="entry name" value="THDP-binding"/>
</dbReference>
<dbReference type="EMBL" id="KN846990">
    <property type="protein sequence ID" value="KIW91901.1"/>
    <property type="molecule type" value="Genomic_DNA"/>
</dbReference>
<comment type="cofactor">
    <cofactor evidence="9">
        <name>Mg(2+)</name>
        <dbReference type="ChEBI" id="CHEBI:18420"/>
    </cofactor>
    <text evidence="9">Binds 1 Mg(2+) per subunit.</text>
</comment>
<dbReference type="SUPFAM" id="SSF52518">
    <property type="entry name" value="Thiamin diphosphate-binding fold (THDP-binding)"/>
    <property type="match status" value="2"/>
</dbReference>
<dbReference type="InterPro" id="IPR012110">
    <property type="entry name" value="PDC/IPDC-like"/>
</dbReference>
<keyword evidence="15" id="KW-1185">Reference proteome</keyword>
<keyword evidence="6 9" id="KW-0460">Magnesium</keyword>
<feature type="binding site" evidence="9">
    <location>
        <position position="502"/>
    </location>
    <ligand>
        <name>Mg(2+)</name>
        <dbReference type="ChEBI" id="CHEBI:18420"/>
    </ligand>
</feature>
<evidence type="ECO:0000256" key="3">
    <source>
        <dbReference type="ARBA" id="ARBA00014422"/>
    </source>
</evidence>